<feature type="signal peptide" evidence="1">
    <location>
        <begin position="1"/>
        <end position="33"/>
    </location>
</feature>
<dbReference type="InterPro" id="IPR020889">
    <property type="entry name" value="LipoPS_assembly_LptD"/>
</dbReference>
<keyword evidence="1" id="KW-0998">Cell outer membrane</keyword>
<sequence precursor="true">MPKTVDFIKKRRGALLSTVVPLWLGLMAAPALAQTSALASEAVGAAPAMLVADRVFVSPDRKLVAEGNVEAFQGDIRLQANRITYDRQTGVLNMEGPIRIDQSGSITVLANAAELDSGLRNGILRGARMVFDQQVQLAALQMTRVEGRYSQLYKTAVTSCHVCEDGRPPLWQIRAERITHDEAERQLYFEGAQLLIKDVPVFYFPALRLPDPTLERANGFLVPSLSSSSTLGLGLKLPYFVTIGPHKDLTITPYLSEKTTTLDLRYRQAFRNGDIEISGAFSRDDIQPDDSRGYLSVRGDFDIPYDFKLGFDLKTVSDDAYYADYDISDTDRIRSELSVNRVRRDQLIEGKIYNYKTLRDAENQDFIPSTILTGTFEQRLFPKYVGGELRLRLNAAQFTRKSSLDATLADANGRDMSRVSADATWLRSWILPWGVESIWTAGIGIDSFALSDDAAFDNDATRVTPKAALTLRRPMTRQTASGAVQVLEPIVQFGWTNVNGDDTPNEASNISEYDQGNLLALSRFPETDVREDGDTLIYGVNFAHFDTTGWFATGTIAQIHRDQAQSGFTSSSGLDGRNSNVLVAGQLGLRNDLTLTARTLFDEEWSVTKAEFRGDLERDRVSLAGSYLWLQADPAENRVQETSELWFDGAYDLNQIWRASANMRYDITDGRATRAGLGLTYRNECVTLDLSLSRRYTSTTSVEPSTDFGFTLSLNGFSVKSGDTTSRRSCSNT</sequence>
<dbReference type="Proteomes" id="UP000013243">
    <property type="component" value="Chromosome"/>
</dbReference>
<evidence type="ECO:0000259" key="2">
    <source>
        <dbReference type="Pfam" id="PF04453"/>
    </source>
</evidence>
<evidence type="ECO:0000313" key="4">
    <source>
        <dbReference type="Proteomes" id="UP000013243"/>
    </source>
</evidence>
<feature type="domain" description="LptD C-terminal" evidence="2">
    <location>
        <begin position="291"/>
        <end position="657"/>
    </location>
</feature>
<dbReference type="GO" id="GO:1990351">
    <property type="term" value="C:transporter complex"/>
    <property type="evidence" value="ECO:0007669"/>
    <property type="project" value="TreeGrafter"/>
</dbReference>
<evidence type="ECO:0000256" key="1">
    <source>
        <dbReference type="HAMAP-Rule" id="MF_01411"/>
    </source>
</evidence>
<dbReference type="HAMAP" id="MF_01411">
    <property type="entry name" value="LPS_assembly_LptD"/>
    <property type="match status" value="1"/>
</dbReference>
<comment type="subcellular location">
    <subcellularLocation>
        <location evidence="1">Cell outer membrane</location>
    </subcellularLocation>
</comment>
<keyword evidence="1" id="KW-0472">Membrane</keyword>
<comment type="similarity">
    <text evidence="1">Belongs to the LptD family.</text>
</comment>
<keyword evidence="1" id="KW-0732">Signal</keyword>
<evidence type="ECO:0000313" key="3">
    <source>
        <dbReference type="EMBL" id="ANP40833.1"/>
    </source>
</evidence>
<comment type="subunit">
    <text evidence="1">Component of the lipopolysaccharide transport and assembly complex.</text>
</comment>
<protein>
    <recommendedName>
        <fullName evidence="1">LPS-assembly protein LptD</fullName>
    </recommendedName>
</protein>
<dbReference type="PANTHER" id="PTHR30189">
    <property type="entry name" value="LPS-ASSEMBLY PROTEIN"/>
    <property type="match status" value="1"/>
</dbReference>
<dbReference type="GeneID" id="28249898"/>
<dbReference type="AlphaFoldDB" id="A0A1B1A2N2"/>
<comment type="function">
    <text evidence="1">Involved in the assembly of lipopolysaccharide (LPS) at the surface of the outer membrane.</text>
</comment>
<reference evidence="3 4" key="1">
    <citation type="journal article" date="2016" name="ISME J.">
        <title>Global occurrence and heterogeneity of the Roseobacter-clade species Ruegeria mobilis.</title>
        <authorList>
            <person name="Sonnenschein E."/>
            <person name="Gram L."/>
        </authorList>
    </citation>
    <scope>NUCLEOTIDE SEQUENCE [LARGE SCALE GENOMIC DNA]</scope>
    <source>
        <strain evidence="3 4">F1926</strain>
    </source>
</reference>
<dbReference type="GO" id="GO:0015920">
    <property type="term" value="P:lipopolysaccharide transport"/>
    <property type="evidence" value="ECO:0007669"/>
    <property type="project" value="InterPro"/>
</dbReference>
<comment type="caution">
    <text evidence="1">Lacks conserved residue(s) required for the propagation of feature annotation.</text>
</comment>
<dbReference type="Pfam" id="PF04453">
    <property type="entry name" value="LptD"/>
    <property type="match status" value="1"/>
</dbReference>
<proteinExistence type="inferred from homology"/>
<name>A0A1B1A2N2_9RHOB</name>
<dbReference type="PANTHER" id="PTHR30189:SF1">
    <property type="entry name" value="LPS-ASSEMBLY PROTEIN LPTD"/>
    <property type="match status" value="1"/>
</dbReference>
<dbReference type="GO" id="GO:0009279">
    <property type="term" value="C:cell outer membrane"/>
    <property type="evidence" value="ECO:0007669"/>
    <property type="project" value="UniProtKB-SubCell"/>
</dbReference>
<dbReference type="EMBL" id="CP015230">
    <property type="protein sequence ID" value="ANP40833.1"/>
    <property type="molecule type" value="Genomic_DNA"/>
</dbReference>
<dbReference type="STRING" id="1265309.K529_008660"/>
<gene>
    <name evidence="1" type="primary">lptD</name>
    <name evidence="3" type="ORF">K529_008660</name>
</gene>
<dbReference type="OrthoDB" id="9760225at2"/>
<organism evidence="3 4">
    <name type="scientific">Tritonibacter mobilis F1926</name>
    <dbReference type="NCBI Taxonomy" id="1265309"/>
    <lineage>
        <taxon>Bacteria</taxon>
        <taxon>Pseudomonadati</taxon>
        <taxon>Pseudomonadota</taxon>
        <taxon>Alphaproteobacteria</taxon>
        <taxon>Rhodobacterales</taxon>
        <taxon>Paracoccaceae</taxon>
        <taxon>Tritonibacter</taxon>
    </lineage>
</organism>
<dbReference type="RefSeq" id="WP_005618318.1">
    <property type="nucleotide sequence ID" value="NZ_CP015230.1"/>
</dbReference>
<dbReference type="InterPro" id="IPR050218">
    <property type="entry name" value="LptD"/>
</dbReference>
<dbReference type="Gene3D" id="2.60.450.10">
    <property type="entry name" value="Lipopolysaccharide (LPS) transport protein A like domain"/>
    <property type="match status" value="1"/>
</dbReference>
<feature type="chain" id="PRO_5009003328" description="LPS-assembly protein LptD" evidence="1">
    <location>
        <begin position="34"/>
        <end position="733"/>
    </location>
</feature>
<dbReference type="GO" id="GO:0043165">
    <property type="term" value="P:Gram-negative-bacterium-type cell outer membrane assembly"/>
    <property type="evidence" value="ECO:0007669"/>
    <property type="project" value="UniProtKB-UniRule"/>
</dbReference>
<dbReference type="KEGG" id="rmb:K529_008660"/>
<dbReference type="InterPro" id="IPR007543">
    <property type="entry name" value="LptD_C"/>
</dbReference>
<accession>A0A1B1A2N2</accession>